<keyword evidence="2" id="KW-1185">Reference proteome</keyword>
<dbReference type="Proteomes" id="UP000439903">
    <property type="component" value="Unassembled WGS sequence"/>
</dbReference>
<dbReference type="OrthoDB" id="2417211at2759"/>
<evidence type="ECO:0000313" key="2">
    <source>
        <dbReference type="Proteomes" id="UP000439903"/>
    </source>
</evidence>
<protein>
    <submittedName>
        <fullName evidence="1">Uncharacterized protein</fullName>
    </submittedName>
</protein>
<reference evidence="1 2" key="1">
    <citation type="journal article" date="2019" name="Environ. Microbiol.">
        <title>At the nexus of three kingdoms: the genome of the mycorrhizal fungus Gigaspora margarita provides insights into plant, endobacterial and fungal interactions.</title>
        <authorList>
            <person name="Venice F."/>
            <person name="Ghignone S."/>
            <person name="Salvioli di Fossalunga A."/>
            <person name="Amselem J."/>
            <person name="Novero M."/>
            <person name="Xianan X."/>
            <person name="Sedzielewska Toro K."/>
            <person name="Morin E."/>
            <person name="Lipzen A."/>
            <person name="Grigoriev I.V."/>
            <person name="Henrissat B."/>
            <person name="Martin F.M."/>
            <person name="Bonfante P."/>
        </authorList>
    </citation>
    <scope>NUCLEOTIDE SEQUENCE [LARGE SCALE GENOMIC DNA]</scope>
    <source>
        <strain evidence="1 2">BEG34</strain>
    </source>
</reference>
<comment type="caution">
    <text evidence="1">The sequence shown here is derived from an EMBL/GenBank/DDBJ whole genome shotgun (WGS) entry which is preliminary data.</text>
</comment>
<name>A0A8H3XGL7_GIGMA</name>
<sequence>MSNEDDFHDFLKAVDGKGLKSIDDNCDSPKVIRSLSYIHANQHYRINAFHLKAVTINAIKKLKKTFYIQAYNDEDEPLERINASHLTEDTINTIKKPNMTFYIQAYNDEGEPLESEATKVIRSLSQIRPNQHYRINEDSYLKKEATWSIIEDQTMEEETLLAIQNALIEKINGPTKIFSK</sequence>
<gene>
    <name evidence="1" type="ORF">F8M41_000951</name>
</gene>
<proteinExistence type="predicted"/>
<accession>A0A8H3XGL7</accession>
<evidence type="ECO:0000313" key="1">
    <source>
        <dbReference type="EMBL" id="KAF0458564.1"/>
    </source>
</evidence>
<organism evidence="1 2">
    <name type="scientific">Gigaspora margarita</name>
    <dbReference type="NCBI Taxonomy" id="4874"/>
    <lineage>
        <taxon>Eukaryota</taxon>
        <taxon>Fungi</taxon>
        <taxon>Fungi incertae sedis</taxon>
        <taxon>Mucoromycota</taxon>
        <taxon>Glomeromycotina</taxon>
        <taxon>Glomeromycetes</taxon>
        <taxon>Diversisporales</taxon>
        <taxon>Gigasporaceae</taxon>
        <taxon>Gigaspora</taxon>
    </lineage>
</organism>
<dbReference type="AlphaFoldDB" id="A0A8H3XGL7"/>
<dbReference type="EMBL" id="WTPW01001077">
    <property type="protein sequence ID" value="KAF0458564.1"/>
    <property type="molecule type" value="Genomic_DNA"/>
</dbReference>